<proteinExistence type="predicted"/>
<keyword evidence="2" id="KW-1185">Reference proteome</keyword>
<dbReference type="AlphaFoldDB" id="A0AA41V0J1"/>
<gene>
    <name evidence="1" type="ORF">MKW94_007114</name>
</gene>
<evidence type="ECO:0000313" key="1">
    <source>
        <dbReference type="EMBL" id="MCL7026346.1"/>
    </source>
</evidence>
<comment type="caution">
    <text evidence="1">The sequence shown here is derived from an EMBL/GenBank/DDBJ whole genome shotgun (WGS) entry which is preliminary data.</text>
</comment>
<accession>A0AA41V0J1</accession>
<name>A0AA41V0J1_PAPNU</name>
<evidence type="ECO:0000313" key="2">
    <source>
        <dbReference type="Proteomes" id="UP001177140"/>
    </source>
</evidence>
<dbReference type="EMBL" id="JAJJMA010055414">
    <property type="protein sequence ID" value="MCL7026346.1"/>
    <property type="molecule type" value="Genomic_DNA"/>
</dbReference>
<reference evidence="1" key="1">
    <citation type="submission" date="2022-03" db="EMBL/GenBank/DDBJ databases">
        <title>A functionally conserved STORR gene fusion in Papaver species that diverged 16.8 million years ago.</title>
        <authorList>
            <person name="Catania T."/>
        </authorList>
    </citation>
    <scope>NUCLEOTIDE SEQUENCE</scope>
    <source>
        <strain evidence="1">S-191538</strain>
    </source>
</reference>
<organism evidence="1 2">
    <name type="scientific">Papaver nudicaule</name>
    <name type="common">Iceland poppy</name>
    <dbReference type="NCBI Taxonomy" id="74823"/>
    <lineage>
        <taxon>Eukaryota</taxon>
        <taxon>Viridiplantae</taxon>
        <taxon>Streptophyta</taxon>
        <taxon>Embryophyta</taxon>
        <taxon>Tracheophyta</taxon>
        <taxon>Spermatophyta</taxon>
        <taxon>Magnoliopsida</taxon>
        <taxon>Ranunculales</taxon>
        <taxon>Papaveraceae</taxon>
        <taxon>Papaveroideae</taxon>
        <taxon>Papaver</taxon>
    </lineage>
</organism>
<protein>
    <submittedName>
        <fullName evidence="1">Uncharacterized protein</fullName>
    </submittedName>
</protein>
<dbReference type="Proteomes" id="UP001177140">
    <property type="component" value="Unassembled WGS sequence"/>
</dbReference>
<sequence length="65" mass="6775">MNLCGRPESDDANCDVIETGFDESCIMVDVDQSATPHSLIPNTVGASSTRGPTSLALPGILKARV</sequence>